<proteinExistence type="inferred from homology"/>
<keyword evidence="8 9" id="KW-0472">Membrane</keyword>
<name>A0A3S2Y0Z8_9PROT</name>
<accession>A0A3S2Y0Z8</accession>
<reference evidence="15" key="1">
    <citation type="submission" date="2019-01" db="EMBL/GenBank/DDBJ databases">
        <title>Gri0909 isolated from a small marine red alga.</title>
        <authorList>
            <person name="Kim J."/>
            <person name="Jeong S.E."/>
            <person name="Jeon C.O."/>
        </authorList>
    </citation>
    <scope>NUCLEOTIDE SEQUENCE [LARGE SCALE GENOMIC DNA]</scope>
    <source>
        <strain evidence="15">Gri0909</strain>
    </source>
</reference>
<evidence type="ECO:0000256" key="10">
    <source>
        <dbReference type="SAM" id="Coils"/>
    </source>
</evidence>
<keyword evidence="7 9" id="KW-1133">Transmembrane helix</keyword>
<keyword evidence="10" id="KW-0175">Coiled coil</keyword>
<keyword evidence="15" id="KW-1185">Reference proteome</keyword>
<dbReference type="InterPro" id="IPR058781">
    <property type="entry name" value="HH_AprE-like"/>
</dbReference>
<dbReference type="Gene3D" id="2.40.30.170">
    <property type="match status" value="1"/>
</dbReference>
<dbReference type="GO" id="GO:0005886">
    <property type="term" value="C:plasma membrane"/>
    <property type="evidence" value="ECO:0007669"/>
    <property type="project" value="UniProtKB-SubCell"/>
</dbReference>
<protein>
    <recommendedName>
        <fullName evidence="9">Membrane fusion protein (MFP) family protein</fullName>
    </recommendedName>
</protein>
<evidence type="ECO:0000256" key="4">
    <source>
        <dbReference type="ARBA" id="ARBA00022475"/>
    </source>
</evidence>
<dbReference type="InterPro" id="IPR010129">
    <property type="entry name" value="T1SS_HlyD"/>
</dbReference>
<evidence type="ECO:0000256" key="11">
    <source>
        <dbReference type="SAM" id="MobiDB-lite"/>
    </source>
</evidence>
<dbReference type="Proteomes" id="UP000287447">
    <property type="component" value="Unassembled WGS sequence"/>
</dbReference>
<evidence type="ECO:0000256" key="9">
    <source>
        <dbReference type="RuleBase" id="RU365093"/>
    </source>
</evidence>
<dbReference type="InterPro" id="IPR058982">
    <property type="entry name" value="Beta-barrel_AprE"/>
</dbReference>
<feature type="coiled-coil region" evidence="10">
    <location>
        <begin position="276"/>
        <end position="310"/>
    </location>
</feature>
<dbReference type="SUPFAM" id="SSF111369">
    <property type="entry name" value="HlyD-like secretion proteins"/>
    <property type="match status" value="1"/>
</dbReference>
<sequence>MSRQSVLDRRIEGPGQTPKPSPVAARPRNSMRLGPYILMSMLVAGAFFGGLVAWSILAPLQSATIAAGSITVDGNRKSVQHLEGGIVKRIAVRDGSLVKAGDTLIVLDDVRTRAERDAVRGQLAAFVAETARLRAERDRADALTIPVELSNLIENKSELAFLMDSQRRIFETRMNLLTTQEQITAEKTNQLEAEISGLRGEISAQDDQLKLIHEEAADVQALLEKGYARKPRLLALQREIANIEGRRAQNLSKVASLKKAISEAEYGLVDTRTRMLNDVVSRIQETENEIANLRERLREAEDMLARGVVRAPVGGVVVNLSVFTDGGVIAAGDTLMDIVPADEKLVVDARVQVTDVENVKPGMKAEIRLSGFRQDEVPILFGTVQTVSADSQTDERTGESFYTARVAFGELTGMPADKQLQPGMPAEALILTGERTVLSYLMEPLTRSFSRALREG</sequence>
<keyword evidence="6 9" id="KW-0812">Transmembrane</keyword>
<comment type="subcellular location">
    <subcellularLocation>
        <location evidence="1 9">Cell inner membrane</location>
        <topology evidence="1 9">Single-pass membrane protein</topology>
    </subcellularLocation>
</comment>
<dbReference type="Pfam" id="PF25994">
    <property type="entry name" value="HH_AprE"/>
    <property type="match status" value="1"/>
</dbReference>
<dbReference type="Gene3D" id="2.40.50.100">
    <property type="match status" value="1"/>
</dbReference>
<evidence type="ECO:0000256" key="2">
    <source>
        <dbReference type="ARBA" id="ARBA00009477"/>
    </source>
</evidence>
<comment type="caution">
    <text evidence="14">The sequence shown here is derived from an EMBL/GenBank/DDBJ whole genome shotgun (WGS) entry which is preliminary data.</text>
</comment>
<evidence type="ECO:0000313" key="14">
    <source>
        <dbReference type="EMBL" id="RVU34664.1"/>
    </source>
</evidence>
<feature type="domain" description="AprE-like long alpha-helical hairpin" evidence="12">
    <location>
        <begin position="113"/>
        <end position="302"/>
    </location>
</feature>
<evidence type="ECO:0000256" key="5">
    <source>
        <dbReference type="ARBA" id="ARBA00022519"/>
    </source>
</evidence>
<dbReference type="InterPro" id="IPR006144">
    <property type="entry name" value="Secretion_HlyD_CS"/>
</dbReference>
<dbReference type="EMBL" id="SADE01000003">
    <property type="protein sequence ID" value="RVU34664.1"/>
    <property type="molecule type" value="Genomic_DNA"/>
</dbReference>
<dbReference type="OrthoDB" id="9810980at2"/>
<feature type="transmembrane region" description="Helical" evidence="9">
    <location>
        <begin position="36"/>
        <end position="57"/>
    </location>
</feature>
<dbReference type="GO" id="GO:0009306">
    <property type="term" value="P:protein secretion"/>
    <property type="evidence" value="ECO:0007669"/>
    <property type="project" value="InterPro"/>
</dbReference>
<dbReference type="PRINTS" id="PR01490">
    <property type="entry name" value="RTXTOXIND"/>
</dbReference>
<dbReference type="Pfam" id="PF26002">
    <property type="entry name" value="Beta-barrel_AprE"/>
    <property type="match status" value="1"/>
</dbReference>
<keyword evidence="4 9" id="KW-1003">Cell membrane</keyword>
<evidence type="ECO:0000313" key="15">
    <source>
        <dbReference type="Proteomes" id="UP000287447"/>
    </source>
</evidence>
<feature type="domain" description="AprE-like beta-barrel" evidence="13">
    <location>
        <begin position="345"/>
        <end position="433"/>
    </location>
</feature>
<dbReference type="PROSITE" id="PS00543">
    <property type="entry name" value="HLYD_FAMILY"/>
    <property type="match status" value="1"/>
</dbReference>
<gene>
    <name evidence="14" type="ORF">EOI86_17560</name>
</gene>
<evidence type="ECO:0000256" key="3">
    <source>
        <dbReference type="ARBA" id="ARBA00022448"/>
    </source>
</evidence>
<dbReference type="InterPro" id="IPR050739">
    <property type="entry name" value="MFP"/>
</dbReference>
<dbReference type="NCBIfam" id="TIGR01843">
    <property type="entry name" value="type_I_hlyD"/>
    <property type="match status" value="1"/>
</dbReference>
<dbReference type="PANTHER" id="PTHR30386">
    <property type="entry name" value="MEMBRANE FUSION SUBUNIT OF EMRAB-TOLC MULTIDRUG EFFLUX PUMP"/>
    <property type="match status" value="1"/>
</dbReference>
<dbReference type="PANTHER" id="PTHR30386:SF17">
    <property type="entry name" value="ALKALINE PROTEASE SECRETION PROTEIN APRE"/>
    <property type="match status" value="1"/>
</dbReference>
<dbReference type="RefSeq" id="WP_127766701.1">
    <property type="nucleotide sequence ID" value="NZ_SADE01000003.1"/>
</dbReference>
<evidence type="ECO:0000256" key="6">
    <source>
        <dbReference type="ARBA" id="ARBA00022692"/>
    </source>
</evidence>
<keyword evidence="3 9" id="KW-0813">Transport</keyword>
<evidence type="ECO:0000256" key="8">
    <source>
        <dbReference type="ARBA" id="ARBA00023136"/>
    </source>
</evidence>
<evidence type="ECO:0000256" key="1">
    <source>
        <dbReference type="ARBA" id="ARBA00004377"/>
    </source>
</evidence>
<organism evidence="14 15">
    <name type="scientific">Hwanghaeella grinnelliae</name>
    <dbReference type="NCBI Taxonomy" id="2500179"/>
    <lineage>
        <taxon>Bacteria</taxon>
        <taxon>Pseudomonadati</taxon>
        <taxon>Pseudomonadota</taxon>
        <taxon>Alphaproteobacteria</taxon>
        <taxon>Rhodospirillales</taxon>
        <taxon>Rhodospirillaceae</taxon>
        <taxon>Hwanghaeella</taxon>
    </lineage>
</organism>
<dbReference type="AlphaFoldDB" id="A0A3S2Y0Z8"/>
<keyword evidence="5 9" id="KW-0997">Cell inner membrane</keyword>
<comment type="similarity">
    <text evidence="2 9">Belongs to the membrane fusion protein (MFP) (TC 8.A.1) family.</text>
</comment>
<evidence type="ECO:0000259" key="13">
    <source>
        <dbReference type="Pfam" id="PF26002"/>
    </source>
</evidence>
<evidence type="ECO:0000259" key="12">
    <source>
        <dbReference type="Pfam" id="PF25994"/>
    </source>
</evidence>
<evidence type="ECO:0000256" key="7">
    <source>
        <dbReference type="ARBA" id="ARBA00022989"/>
    </source>
</evidence>
<feature type="region of interest" description="Disordered" evidence="11">
    <location>
        <begin position="1"/>
        <end position="27"/>
    </location>
</feature>
<feature type="compositionally biased region" description="Basic and acidic residues" evidence="11">
    <location>
        <begin position="1"/>
        <end position="12"/>
    </location>
</feature>